<keyword evidence="3" id="KW-1185">Reference proteome</keyword>
<accession>D1C0E1</accession>
<evidence type="ECO:0000313" key="2">
    <source>
        <dbReference type="EMBL" id="ACZ30330.1"/>
    </source>
</evidence>
<dbReference type="RefSeq" id="WP_012878072.1">
    <property type="nucleotide sequence ID" value="NC_013530.1"/>
</dbReference>
<evidence type="ECO:0000313" key="3">
    <source>
        <dbReference type="Proteomes" id="UP000002255"/>
    </source>
</evidence>
<reference evidence="3" key="1">
    <citation type="submission" date="2009-11" db="EMBL/GenBank/DDBJ databases">
        <title>The complete chromosome of Xylanimonas cellulosilytica DSM 15894.</title>
        <authorList>
            <consortium name="US DOE Joint Genome Institute (JGI-PGF)"/>
            <person name="Lucas S."/>
            <person name="Copeland A."/>
            <person name="Lapidus A."/>
            <person name="Glavina del Rio T."/>
            <person name="Dalin E."/>
            <person name="Tice H."/>
            <person name="Bruce D."/>
            <person name="Goodwin L."/>
            <person name="Pitluck S."/>
            <person name="Kyrpides N."/>
            <person name="Mavromatis K."/>
            <person name="Ivanova N."/>
            <person name="Mikhailova N."/>
            <person name="Foster B."/>
            <person name="Clum A."/>
            <person name="Brettin T."/>
            <person name="Detter J.C."/>
            <person name="Han C."/>
            <person name="Larimer F."/>
            <person name="Land M."/>
            <person name="Hauser L."/>
            <person name="Markowitz V."/>
            <person name="Cheng J.F."/>
            <person name="Hugenholtz P."/>
            <person name="Woyke T."/>
            <person name="Wu D."/>
            <person name="Gehrich-Schroeter G."/>
            <person name="Schneider S."/>
            <person name="Pukall S.R."/>
            <person name="Klenk H.P."/>
            <person name="Eisen J.A."/>
        </authorList>
    </citation>
    <scope>NUCLEOTIDE SEQUENCE [LARGE SCALE GENOMIC DNA]</scope>
    <source>
        <strain evidence="3">DSM 15894 / CECT 5975 / LMG 20990 / XIL07</strain>
    </source>
</reference>
<dbReference type="KEGG" id="xce:Xcel_1299"/>
<organism evidence="2 3">
    <name type="scientific">Xylanimonas cellulosilytica (strain DSM 15894 / JCM 12276 / CECT 5975 / KCTC 9989 / LMG 20990 / NBRC 107835 / XIL07)</name>
    <dbReference type="NCBI Taxonomy" id="446471"/>
    <lineage>
        <taxon>Bacteria</taxon>
        <taxon>Bacillati</taxon>
        <taxon>Actinomycetota</taxon>
        <taxon>Actinomycetes</taxon>
        <taxon>Micrococcales</taxon>
        <taxon>Promicromonosporaceae</taxon>
        <taxon>Xylanimonas</taxon>
    </lineage>
</organism>
<feature type="region of interest" description="Disordered" evidence="1">
    <location>
        <begin position="766"/>
        <end position="787"/>
    </location>
</feature>
<protein>
    <submittedName>
        <fullName evidence="2">Uncharacterized protein</fullName>
    </submittedName>
</protein>
<reference evidence="2 3" key="2">
    <citation type="journal article" date="2010" name="Stand. Genomic Sci.">
        <title>Complete genome sequence of Xylanimonas cellulosilytica type strain (XIL07).</title>
        <authorList>
            <person name="Foster B."/>
            <person name="Pukall R."/>
            <person name="Abt B."/>
            <person name="Nolan M."/>
            <person name="Glavina Del Rio T."/>
            <person name="Chen F."/>
            <person name="Lucas S."/>
            <person name="Tice H."/>
            <person name="Pitluck S."/>
            <person name="Cheng J.-F."/>
            <person name="Chertkov O."/>
            <person name="Brettin T."/>
            <person name="Han C."/>
            <person name="Detter J.C."/>
            <person name="Bruce D."/>
            <person name="Goodwin L."/>
            <person name="Ivanova N."/>
            <person name="Mavromatis K."/>
            <person name="Pati A."/>
            <person name="Mikhailova N."/>
            <person name="Chen A."/>
            <person name="Palaniappan K."/>
            <person name="Land M."/>
            <person name="Hauser L."/>
            <person name="Chang Y.-J."/>
            <person name="Jeffries C.D."/>
            <person name="Chain P."/>
            <person name="Rohde M."/>
            <person name="Goeker M."/>
            <person name="Bristow J."/>
            <person name="Eisen J.A."/>
            <person name="Markowitz V."/>
            <person name="Hugenholtz P."/>
            <person name="Kyrpides N.C."/>
            <person name="Klenk H.-P."/>
            <person name="Lapidus A."/>
        </authorList>
    </citation>
    <scope>NUCLEOTIDE SEQUENCE [LARGE SCALE GENOMIC DNA]</scope>
    <source>
        <strain evidence="3">DSM 15894 / CECT 5975 / LMG 20990 / XIL07</strain>
    </source>
</reference>
<dbReference type="SUPFAM" id="SSF55486">
    <property type="entry name" value="Metalloproteases ('zincins'), catalytic domain"/>
    <property type="match status" value="1"/>
</dbReference>
<dbReference type="AlphaFoldDB" id="D1C0E1"/>
<dbReference type="EMBL" id="CP001821">
    <property type="protein sequence ID" value="ACZ30330.1"/>
    <property type="molecule type" value="Genomic_DNA"/>
</dbReference>
<evidence type="ECO:0000256" key="1">
    <source>
        <dbReference type="SAM" id="MobiDB-lite"/>
    </source>
</evidence>
<dbReference type="eggNOG" id="ENOG502Z9P2">
    <property type="taxonomic scope" value="Bacteria"/>
</dbReference>
<dbReference type="InterPro" id="IPR024079">
    <property type="entry name" value="MetalloPept_cat_dom_sf"/>
</dbReference>
<gene>
    <name evidence="2" type="ordered locus">Xcel_1299</name>
</gene>
<dbReference type="Proteomes" id="UP000002255">
    <property type="component" value="Chromosome"/>
</dbReference>
<proteinExistence type="predicted"/>
<dbReference type="GO" id="GO:0008237">
    <property type="term" value="F:metallopeptidase activity"/>
    <property type="evidence" value="ECO:0007669"/>
    <property type="project" value="InterPro"/>
</dbReference>
<dbReference type="Gene3D" id="3.40.390.10">
    <property type="entry name" value="Collagenase (Catalytic Domain)"/>
    <property type="match status" value="1"/>
</dbReference>
<name>D1C0E1_XYLCX</name>
<sequence>MTDTDVDLGLVADELAAVDGIPLDRLPIRVLPLRRYASGTYVWSKGLHLPIVPVRDPIAPRGLTPVPDGPQPGPLPGPLPGPFPVPSPFPVPFPLPGDRIPFPVVPRVPVLPIVFLLREELRIDVDGSFPQMTVSGTSISLLRTPRTWIARVERVATPGVPWVYEGEIWYTDAYGAGEFPYTRAHVAVVPPDILGRGGVATLTLTAPNGASSVRTYPFSTRSYHPVAVEFDSTSDAEPITQIATHAHPNRPPTLAGETLSIDTVFRRAGFDVSHSPGGAVPLSGAGANGTWSDAEMHDAMQTYWSRFANAPQWALWTFWARLHDRGTSLGGIMFDDIGPNHRQGTAIFTGSFIRTVPAGDTAPDAWDRRMRFWTAVHEMGHAFNLAHSWQKDLQGFGSSWIPLTNDTEARSFMNYPYNVSGGQAAFFADFGFRFTDEELVFLRHAPARFVQQGNADWFDHHNLEQVTAVLPPDDLRLEVRANREHAQFEFLEPVVLELKVTNASPEPKLVRADLLDPQHVLTILHKEGAAPRQWVPYARSCTQAEAVVLMPGESVYAPLPAFAGLNGWDVSEPGTYSVVCVVEIDGVPVVSQPFTLRVAPPRTVDAERLATDVLTDRVGRALSFGGTALDEDANDVLRQAVETLPGSRVAIHAAAALALPLAREFKQLDLPEGGDDVVSAAQAGGSLTARGPDVDAALAIADRALSTDAAAETLGHIGARTFVESFAENLAEAGAAEAASSVQGDLLETFRHRGVKASVVEEVAAKAASLGKRARRRTARGDGRKRP</sequence>
<dbReference type="STRING" id="446471.Xcel_1299"/>
<dbReference type="HOGENOM" id="CLU_356356_0_0_11"/>